<evidence type="ECO:0000256" key="3">
    <source>
        <dbReference type="ARBA" id="ARBA00023277"/>
    </source>
</evidence>
<proteinExistence type="predicted"/>
<organism evidence="5 6">
    <name type="scientific">Hyphodiscus hymeniophilus</name>
    <dbReference type="NCBI Taxonomy" id="353542"/>
    <lineage>
        <taxon>Eukaryota</taxon>
        <taxon>Fungi</taxon>
        <taxon>Dikarya</taxon>
        <taxon>Ascomycota</taxon>
        <taxon>Pezizomycotina</taxon>
        <taxon>Leotiomycetes</taxon>
        <taxon>Helotiales</taxon>
        <taxon>Hyphodiscaceae</taxon>
        <taxon>Hyphodiscus</taxon>
    </lineage>
</organism>
<name>A0A9P6VGB0_9HELO</name>
<dbReference type="GO" id="GO:0006004">
    <property type="term" value="P:fucose metabolic process"/>
    <property type="evidence" value="ECO:0007669"/>
    <property type="project" value="UniProtKB-KW"/>
</dbReference>
<feature type="transmembrane region" description="Helical" evidence="4">
    <location>
        <begin position="25"/>
        <end position="44"/>
    </location>
</feature>
<evidence type="ECO:0000256" key="1">
    <source>
        <dbReference type="ARBA" id="ARBA00022679"/>
    </source>
</evidence>
<keyword evidence="4" id="KW-0472">Membrane</keyword>
<keyword evidence="6" id="KW-1185">Reference proteome</keyword>
<protein>
    <submittedName>
        <fullName evidence="5">Uncharacterized protein</fullName>
    </submittedName>
</protein>
<reference evidence="5" key="1">
    <citation type="submission" date="2019-07" db="EMBL/GenBank/DDBJ databases">
        <title>Hyphodiscus hymeniophilus genome sequencing and assembly.</title>
        <authorList>
            <person name="Kramer G."/>
            <person name="Nodwell J."/>
        </authorList>
    </citation>
    <scope>NUCLEOTIDE SEQUENCE</scope>
    <source>
        <strain evidence="5">ATCC 34498</strain>
    </source>
</reference>
<dbReference type="GO" id="GO:0016740">
    <property type="term" value="F:transferase activity"/>
    <property type="evidence" value="ECO:0007669"/>
    <property type="project" value="UniProtKB-KW"/>
</dbReference>
<dbReference type="Gene3D" id="3.40.50.11350">
    <property type="match status" value="1"/>
</dbReference>
<dbReference type="Pfam" id="PF10250">
    <property type="entry name" value="O-FucT"/>
    <property type="match status" value="1"/>
</dbReference>
<keyword evidence="4" id="KW-0812">Transmembrane</keyword>
<evidence type="ECO:0000313" key="5">
    <source>
        <dbReference type="EMBL" id="KAG0647272.1"/>
    </source>
</evidence>
<evidence type="ECO:0000313" key="6">
    <source>
        <dbReference type="Proteomes" id="UP000785200"/>
    </source>
</evidence>
<dbReference type="InterPro" id="IPR019378">
    <property type="entry name" value="GDP-Fuc_O-FucTrfase"/>
</dbReference>
<keyword evidence="1" id="KW-0808">Transferase</keyword>
<accession>A0A9P6VGB0</accession>
<evidence type="ECO:0000256" key="2">
    <source>
        <dbReference type="ARBA" id="ARBA00023253"/>
    </source>
</evidence>
<keyword evidence="2" id="KW-0294">Fucose metabolism</keyword>
<keyword evidence="3" id="KW-0119">Carbohydrate metabolism</keyword>
<gene>
    <name evidence="5" type="ORF">D0Z07_7242</name>
</gene>
<dbReference type="OrthoDB" id="20368at2759"/>
<comment type="caution">
    <text evidence="5">The sequence shown here is derived from an EMBL/GenBank/DDBJ whole genome shotgun (WGS) entry which is preliminary data.</text>
</comment>
<dbReference type="AlphaFoldDB" id="A0A9P6VGB0"/>
<dbReference type="Proteomes" id="UP000785200">
    <property type="component" value="Unassembled WGS sequence"/>
</dbReference>
<evidence type="ECO:0000256" key="4">
    <source>
        <dbReference type="SAM" id="Phobius"/>
    </source>
</evidence>
<sequence length="478" mass="54773">MISQTPSPALSGMLSGVWRVKWAKYRWVLIGGLVNIILINHFFFNRTIIDLGPFHATTDVDHAPSKLTVQIPKKPLVATIPPPSKIFNNHDYDFDGEYVGWPLQRVCEESTWTPGLTFVCDNNSGGIGNIRNFILTCVRYAIEAGATQLVLPRIQRRSEEDLANIFEGVFQEFSYFFDEEHFRNSLGTFCPQMTIYNNVTDIPYAEVRTKVLEFYPKDLGDKDGCDERGINRHLDMFRSKFDNWLETTQRMPNVTTPVSIRFRWAVFFEWPIYRDGPEFAATFGGILRLRKDVQYLAAQAIKELHQVVGLKPTSKTLRAPYLGVHLRTESDALGFWPNFEEQSQGYLAQAERHSLKHAYLACGSPTEGKRFSDLAWQKLNLTVTTKLDLLKGNDLANLTALSWDQQALVDFLILTKSTHFTGCSFSSFTMNIAFKRHLMTGGIQTRPWKSPGDAFTTLIGRFNSWFGDWMFMYECMWP</sequence>
<dbReference type="CDD" id="cd11296">
    <property type="entry name" value="O-FucT_like"/>
    <property type="match status" value="1"/>
</dbReference>
<keyword evidence="4" id="KW-1133">Transmembrane helix</keyword>
<dbReference type="EMBL" id="VNKQ01000013">
    <property type="protein sequence ID" value="KAG0647272.1"/>
    <property type="molecule type" value="Genomic_DNA"/>
</dbReference>